<comment type="caution">
    <text evidence="1">The sequence shown here is derived from an EMBL/GenBank/DDBJ whole genome shotgun (WGS) entry which is preliminary data.</text>
</comment>
<protein>
    <submittedName>
        <fullName evidence="1">Uncharacterized protein</fullName>
    </submittedName>
</protein>
<evidence type="ECO:0000313" key="2">
    <source>
        <dbReference type="Proteomes" id="UP001055811"/>
    </source>
</evidence>
<gene>
    <name evidence="1" type="ORF">L2E82_49381</name>
</gene>
<evidence type="ECO:0000313" key="1">
    <source>
        <dbReference type="EMBL" id="KAI3691162.1"/>
    </source>
</evidence>
<dbReference type="EMBL" id="CM042017">
    <property type="protein sequence ID" value="KAI3691162.1"/>
    <property type="molecule type" value="Genomic_DNA"/>
</dbReference>
<organism evidence="1 2">
    <name type="scientific">Cichorium intybus</name>
    <name type="common">Chicory</name>
    <dbReference type="NCBI Taxonomy" id="13427"/>
    <lineage>
        <taxon>Eukaryota</taxon>
        <taxon>Viridiplantae</taxon>
        <taxon>Streptophyta</taxon>
        <taxon>Embryophyta</taxon>
        <taxon>Tracheophyta</taxon>
        <taxon>Spermatophyta</taxon>
        <taxon>Magnoliopsida</taxon>
        <taxon>eudicotyledons</taxon>
        <taxon>Gunneridae</taxon>
        <taxon>Pentapetalae</taxon>
        <taxon>asterids</taxon>
        <taxon>campanulids</taxon>
        <taxon>Asterales</taxon>
        <taxon>Asteraceae</taxon>
        <taxon>Cichorioideae</taxon>
        <taxon>Cichorieae</taxon>
        <taxon>Cichoriinae</taxon>
        <taxon>Cichorium</taxon>
    </lineage>
</organism>
<reference evidence="1 2" key="2">
    <citation type="journal article" date="2022" name="Mol. Ecol. Resour.">
        <title>The genomes of chicory, endive, great burdock and yacon provide insights into Asteraceae paleo-polyploidization history and plant inulin production.</title>
        <authorList>
            <person name="Fan W."/>
            <person name="Wang S."/>
            <person name="Wang H."/>
            <person name="Wang A."/>
            <person name="Jiang F."/>
            <person name="Liu H."/>
            <person name="Zhao H."/>
            <person name="Xu D."/>
            <person name="Zhang Y."/>
        </authorList>
    </citation>
    <scope>NUCLEOTIDE SEQUENCE [LARGE SCALE GENOMIC DNA]</scope>
    <source>
        <strain evidence="2">cv. Punajuju</strain>
        <tissue evidence="1">Leaves</tissue>
    </source>
</reference>
<reference evidence="2" key="1">
    <citation type="journal article" date="2022" name="Mol. Ecol. Resour.">
        <title>The genomes of chicory, endive, great burdock and yacon provide insights into Asteraceae palaeo-polyploidization history and plant inulin production.</title>
        <authorList>
            <person name="Fan W."/>
            <person name="Wang S."/>
            <person name="Wang H."/>
            <person name="Wang A."/>
            <person name="Jiang F."/>
            <person name="Liu H."/>
            <person name="Zhao H."/>
            <person name="Xu D."/>
            <person name="Zhang Y."/>
        </authorList>
    </citation>
    <scope>NUCLEOTIDE SEQUENCE [LARGE SCALE GENOMIC DNA]</scope>
    <source>
        <strain evidence="2">cv. Punajuju</strain>
    </source>
</reference>
<name>A0ACB8YZI6_CICIN</name>
<proteinExistence type="predicted"/>
<accession>A0ACB8YZI6</accession>
<dbReference type="Proteomes" id="UP001055811">
    <property type="component" value="Linkage Group LG09"/>
</dbReference>
<keyword evidence="2" id="KW-1185">Reference proteome</keyword>
<sequence length="82" mass="9555">MSNPQHPTRILEMDLYSSLPFDSDYYHNLYQHKGLFLSDATLLANPQSTHKTQVLQNPKVFVALFAWSMHFLVLLVCYPEEL</sequence>